<sequence length="658" mass="73131">MRIPPLFSLFFYYFCLASSAAAIEVETYAYLKNETAIFTRSGAVIGQHNKHSGTAEPQHRSGDFSKLEFSANLFLNSELTENLSGHMQLNFVYYDEGEHDNLKKHHTLYSQQDYVREAYIDYTLGENTDIRLGKQQVVWGTADGVKLLDKLNPTDYREFFQNTPEEARIPVWMAKLEQSIGDTGNLQLLAVQAVPNRIPGLQAGGEAGQAFMTRGVDAITGPVNGFTHITPALGNTAFAFGQFAAAFTGGLSGKLESVGGNTFTVQDFINGSSPFCPGGKPVADAGIPATINSCAKFLDFVAQTPGLGGNENVTNLVEAEFDASQPDNTFEYLAQASFSTFDSFSQAQTRYRRKYPNDEQMNFGLRYQGNWQDQVNYSLNYLYHYDANPVVNVHWEDPQGQRLQSFITDQQGVTGDTVRTVRLRKDDGSVFNARDPLAENDGVATLVFEESLQRIHSIGGSFDTQVDSKRFGSIILRGEMVYEHGVKTPVINRDALAIGDMTQGLSTVSADFFKYAVGADITLLTNLTVGLQWIQFINLDYIDEAGNGYAQGANQGRYTAAQSTMHLTNNLKKADKMENFISVFLSKPFGESQRGRVNNLFLYKNDGGNWNRLNLEYVFSDQLLGTVEWNHYFGNSNSLFGQLHQASNFQLGIQYLME</sequence>
<keyword evidence="1" id="KW-0732">Signal</keyword>
<protein>
    <submittedName>
        <fullName evidence="2">Uncharacterized protein</fullName>
    </submittedName>
</protein>
<proteinExistence type="predicted"/>
<dbReference type="Proteomes" id="UP000236724">
    <property type="component" value="Unassembled WGS sequence"/>
</dbReference>
<organism evidence="2 3">
    <name type="scientific">Candidatus Venteria ishoeyi</name>
    <dbReference type="NCBI Taxonomy" id="1899563"/>
    <lineage>
        <taxon>Bacteria</taxon>
        <taxon>Pseudomonadati</taxon>
        <taxon>Pseudomonadota</taxon>
        <taxon>Gammaproteobacteria</taxon>
        <taxon>Thiotrichales</taxon>
        <taxon>Thiotrichaceae</taxon>
        <taxon>Venteria</taxon>
    </lineage>
</organism>
<dbReference type="AlphaFoldDB" id="A0A1H6FEQ0"/>
<evidence type="ECO:0000313" key="2">
    <source>
        <dbReference type="EMBL" id="SEH08133.1"/>
    </source>
</evidence>
<gene>
    <name evidence="2" type="ORF">MBHS_04023</name>
</gene>
<dbReference type="Pfam" id="PF06980">
    <property type="entry name" value="DUF1302"/>
    <property type="match status" value="1"/>
</dbReference>
<feature type="chain" id="PRO_5014815737" evidence="1">
    <location>
        <begin position="23"/>
        <end position="658"/>
    </location>
</feature>
<feature type="signal peptide" evidence="1">
    <location>
        <begin position="1"/>
        <end position="22"/>
    </location>
</feature>
<evidence type="ECO:0000313" key="3">
    <source>
        <dbReference type="Proteomes" id="UP000236724"/>
    </source>
</evidence>
<evidence type="ECO:0000256" key="1">
    <source>
        <dbReference type="SAM" id="SignalP"/>
    </source>
</evidence>
<reference evidence="2 3" key="1">
    <citation type="submission" date="2016-10" db="EMBL/GenBank/DDBJ databases">
        <authorList>
            <person name="de Groot N.N."/>
        </authorList>
    </citation>
    <scope>NUCLEOTIDE SEQUENCE [LARGE SCALE GENOMIC DNA]</scope>
    <source>
        <strain evidence="2">MBHS1</strain>
    </source>
</reference>
<keyword evidence="3" id="KW-1185">Reference proteome</keyword>
<dbReference type="InterPro" id="IPR010727">
    <property type="entry name" value="DUF1302"/>
</dbReference>
<dbReference type="RefSeq" id="WP_103921707.1">
    <property type="nucleotide sequence ID" value="NZ_FMSV02000543.1"/>
</dbReference>
<name>A0A1H6FEQ0_9GAMM</name>
<dbReference type="OrthoDB" id="9769143at2"/>
<accession>A0A1H6FEQ0</accession>
<dbReference type="EMBL" id="FMSV02000543">
    <property type="protein sequence ID" value="SEH08133.1"/>
    <property type="molecule type" value="Genomic_DNA"/>
</dbReference>